<gene>
    <name evidence="4" type="ORF">NPRO_20250</name>
</gene>
<feature type="signal peptide" evidence="3">
    <location>
        <begin position="1"/>
        <end position="19"/>
    </location>
</feature>
<evidence type="ECO:0000313" key="5">
    <source>
        <dbReference type="Proteomes" id="UP000662873"/>
    </source>
</evidence>
<protein>
    <recommendedName>
        <fullName evidence="6">NolW-like domain-containing protein</fullName>
    </recommendedName>
</protein>
<evidence type="ECO:0008006" key="6">
    <source>
        <dbReference type="Google" id="ProtNLM"/>
    </source>
</evidence>
<keyword evidence="3" id="KW-0732">Signal</keyword>
<evidence type="ECO:0000256" key="3">
    <source>
        <dbReference type="SAM" id="SignalP"/>
    </source>
</evidence>
<evidence type="ECO:0000256" key="1">
    <source>
        <dbReference type="SAM" id="Coils"/>
    </source>
</evidence>
<feature type="region of interest" description="Disordered" evidence="2">
    <location>
        <begin position="684"/>
        <end position="704"/>
    </location>
</feature>
<name>A0A809RAC4_9BACT</name>
<evidence type="ECO:0000256" key="2">
    <source>
        <dbReference type="SAM" id="MobiDB-lite"/>
    </source>
</evidence>
<sequence>MILPTLVALSLLAPAPASSLPLQKESLTLTFGPARVSQVVAKIVEATGAKLEVSPSMASPVVFLSVSERPLDEVLQRIAKVTSGEWSQDGEERRLVRNAAQQGREVQAEYQIRLAAVRKAVQQLVKAANQAANRAQEESSEGVDAEMFGFMFGMSNRVFADLLPLIDANHLTQAIGGNRVVFSSSPNRMQRPLPRNIGPIVDRLVASHNARAAKAPPRETAVEDDEGAAALQGLLGMFGGSRREKPITEPPTKALLVAESPQMSFGINLAFRLYGPSGEVLLEESTVLAGEGLGRMPGFGGMMVSASTDVVEPEGETKPQSDQPPAPKEDPIKFDEISTSVLKTFGSMGAAPNFEPAVDEWLSRPDLNDPLRIVHASALPAVAQAKKRSVVANLPDTASGLSMLTGLSQDLTPSRYLKLLQDSMECEVAETEGWLEVRPKFAEAARNERSDRLALTRLIAASKANAGARLADIAQYALTSPAPMENQVAMLHLVRFAPQTLNSGMRMPDWNMLRLYGMLPPGILANLTQGGTLRFSQLTPGISAQTSKILFGPGTKLTVDRGQAAPPSALSFFSMMEDFAPSNHQDFRDEPTEVMPNGLPPAGALALDASESIIGSPAGGNWPSGFDFALGADELALFRWFSEDPNFASMSGGMPTMDGLRLGSRSTLKFNFHVAPRVRAEKTLNDDRVPKDAPLTPLSQLPPGLSKLIDEKVAELKKTMPNFGNMGRGNPPPPR</sequence>
<dbReference type="AlphaFoldDB" id="A0A809RAC4"/>
<proteinExistence type="predicted"/>
<dbReference type="Proteomes" id="UP000662873">
    <property type="component" value="Chromosome"/>
</dbReference>
<feature type="chain" id="PRO_5035152784" description="NolW-like domain-containing protein" evidence="3">
    <location>
        <begin position="20"/>
        <end position="735"/>
    </location>
</feature>
<dbReference type="KEGG" id="npy:NPRO_20250"/>
<accession>A0A809RAC4</accession>
<organism evidence="4 5">
    <name type="scientific">Candidatus Nitrosymbiomonas proteolyticus</name>
    <dbReference type="NCBI Taxonomy" id="2608984"/>
    <lineage>
        <taxon>Bacteria</taxon>
        <taxon>Bacillati</taxon>
        <taxon>Armatimonadota</taxon>
        <taxon>Armatimonadota incertae sedis</taxon>
        <taxon>Candidatus Nitrosymbiomonas</taxon>
    </lineage>
</organism>
<dbReference type="EMBL" id="AP021858">
    <property type="protein sequence ID" value="BBO24430.1"/>
    <property type="molecule type" value="Genomic_DNA"/>
</dbReference>
<reference evidence="4" key="1">
    <citation type="journal article" name="DNA Res.">
        <title>The physiological potential of anammox bacteria as revealed by their core genome structure.</title>
        <authorList>
            <person name="Okubo T."/>
            <person name="Toyoda A."/>
            <person name="Fukuhara K."/>
            <person name="Uchiyama I."/>
            <person name="Harigaya Y."/>
            <person name="Kuroiwa M."/>
            <person name="Suzuki T."/>
            <person name="Murakami Y."/>
            <person name="Suwa Y."/>
            <person name="Takami H."/>
        </authorList>
    </citation>
    <scope>NUCLEOTIDE SEQUENCE</scope>
    <source>
        <strain evidence="4">317325-2</strain>
    </source>
</reference>
<feature type="coiled-coil region" evidence="1">
    <location>
        <begin position="114"/>
        <end position="141"/>
    </location>
</feature>
<keyword evidence="1" id="KW-0175">Coiled coil</keyword>
<feature type="region of interest" description="Disordered" evidence="2">
    <location>
        <begin position="309"/>
        <end position="332"/>
    </location>
</feature>
<evidence type="ECO:0000313" key="4">
    <source>
        <dbReference type="EMBL" id="BBO24430.1"/>
    </source>
</evidence>